<gene>
    <name evidence="1" type="ORF">I4X03_022530</name>
</gene>
<evidence type="ECO:0000313" key="1">
    <source>
        <dbReference type="EMBL" id="MBZ2210050.1"/>
    </source>
</evidence>
<keyword evidence="2" id="KW-1185">Reference proteome</keyword>
<accession>A0ABS7SVV2</accession>
<evidence type="ECO:0000313" key="2">
    <source>
        <dbReference type="Proteomes" id="UP000809349"/>
    </source>
</evidence>
<sequence>MPGNTDRGPITRRYDAADRLVQSTDANGSWASYEYDAVGRIVGRP</sequence>
<reference evidence="1 2" key="2">
    <citation type="submission" date="2021-08" db="EMBL/GenBank/DDBJ databases">
        <title>Massilia sp. R798.</title>
        <authorList>
            <person name="Baek J.H."/>
            <person name="Jung H.S."/>
            <person name="Kim K.R."/>
            <person name="Jeon C.O."/>
        </authorList>
    </citation>
    <scope>NUCLEOTIDE SEQUENCE [LARGE SCALE GENOMIC DNA]</scope>
    <source>
        <strain evidence="1 2">R798</strain>
    </source>
</reference>
<comment type="caution">
    <text evidence="1">The sequence shown here is derived from an EMBL/GenBank/DDBJ whole genome shotgun (WGS) entry which is preliminary data.</text>
</comment>
<dbReference type="NCBIfam" id="TIGR01643">
    <property type="entry name" value="YD_repeat_2x"/>
    <property type="match status" value="1"/>
</dbReference>
<dbReference type="Proteomes" id="UP000809349">
    <property type="component" value="Unassembled WGS sequence"/>
</dbReference>
<name>A0ABS7SVV2_9BURK</name>
<dbReference type="InterPro" id="IPR006530">
    <property type="entry name" value="YD"/>
</dbReference>
<reference evidence="1 2" key="1">
    <citation type="submission" date="2021-01" db="EMBL/GenBank/DDBJ databases">
        <authorList>
            <person name="Ruan W."/>
            <person name="Khan S.A."/>
            <person name="Jeon C.O."/>
        </authorList>
    </citation>
    <scope>NUCLEOTIDE SEQUENCE [LARGE SCALE GENOMIC DNA]</scope>
    <source>
        <strain evidence="1 2">R798</strain>
    </source>
</reference>
<protein>
    <submittedName>
        <fullName evidence="1">RHS repeat protein</fullName>
    </submittedName>
</protein>
<proteinExistence type="predicted"/>
<dbReference type="Gene3D" id="2.180.10.10">
    <property type="entry name" value="RHS repeat-associated core"/>
    <property type="match status" value="1"/>
</dbReference>
<dbReference type="EMBL" id="JAFBIL020000012">
    <property type="protein sequence ID" value="MBZ2210050.1"/>
    <property type="molecule type" value="Genomic_DNA"/>
</dbReference>
<organism evidence="1 2">
    <name type="scientific">Massilia soli</name>
    <dbReference type="NCBI Taxonomy" id="2792854"/>
    <lineage>
        <taxon>Bacteria</taxon>
        <taxon>Pseudomonadati</taxon>
        <taxon>Pseudomonadota</taxon>
        <taxon>Betaproteobacteria</taxon>
        <taxon>Burkholderiales</taxon>
        <taxon>Oxalobacteraceae</taxon>
        <taxon>Telluria group</taxon>
        <taxon>Massilia</taxon>
    </lineage>
</organism>
<dbReference type="Pfam" id="PF05593">
    <property type="entry name" value="RHS_repeat"/>
    <property type="match status" value="1"/>
</dbReference>
<dbReference type="InterPro" id="IPR031325">
    <property type="entry name" value="RHS_repeat"/>
</dbReference>